<comment type="similarity">
    <text evidence="1">Belongs to the helicase family. RecQ subfamily.</text>
</comment>
<reference evidence="4 5" key="1">
    <citation type="journal article" date="2016" name="Genome Announc.">
        <title>Draft Whole-Genome Sequence of Trichoderma gamsii T6085, a Promising Biocontrol Agent of Fusarium Head Blight on Wheat.</title>
        <authorList>
            <person name="Baroncelli R."/>
            <person name="Zapparata A."/>
            <person name="Piaggeschi G."/>
            <person name="Sarrocco S."/>
            <person name="Vannacci G."/>
        </authorList>
    </citation>
    <scope>NUCLEOTIDE SEQUENCE [LARGE SCALE GENOMIC DNA]</scope>
    <source>
        <strain evidence="4 5">T6085</strain>
    </source>
</reference>
<dbReference type="GO" id="GO:0005737">
    <property type="term" value="C:cytoplasm"/>
    <property type="evidence" value="ECO:0007669"/>
    <property type="project" value="TreeGrafter"/>
</dbReference>
<dbReference type="InterPro" id="IPR022698">
    <property type="entry name" value="OrsD"/>
</dbReference>
<name>A0A2P4Z6U7_9HYPO</name>
<dbReference type="InterPro" id="IPR014001">
    <property type="entry name" value="Helicase_ATP-bd"/>
</dbReference>
<feature type="region of interest" description="Disordered" evidence="2">
    <location>
        <begin position="599"/>
        <end position="618"/>
    </location>
</feature>
<dbReference type="Pfam" id="PF12013">
    <property type="entry name" value="OrsD"/>
    <property type="match status" value="1"/>
</dbReference>
<dbReference type="PANTHER" id="PTHR13710">
    <property type="entry name" value="DNA HELICASE RECQ FAMILY MEMBER"/>
    <property type="match status" value="1"/>
</dbReference>
<dbReference type="PANTHER" id="PTHR13710:SF154">
    <property type="entry name" value="RECQ HELICASE, PUTATIVE (AFU_ORTHOLOGUE AFUA_6G14720)-RELATED"/>
    <property type="match status" value="1"/>
</dbReference>
<dbReference type="GO" id="GO:0005524">
    <property type="term" value="F:ATP binding"/>
    <property type="evidence" value="ECO:0007669"/>
    <property type="project" value="InterPro"/>
</dbReference>
<evidence type="ECO:0000256" key="2">
    <source>
        <dbReference type="SAM" id="MobiDB-lite"/>
    </source>
</evidence>
<proteinExistence type="inferred from homology"/>
<dbReference type="EMBL" id="JPDN02000096">
    <property type="protein sequence ID" value="PON20011.1"/>
    <property type="molecule type" value="Genomic_DNA"/>
</dbReference>
<dbReference type="AlphaFoldDB" id="A0A2P4Z6U7"/>
<evidence type="ECO:0000313" key="4">
    <source>
        <dbReference type="EMBL" id="PON20011.1"/>
    </source>
</evidence>
<dbReference type="SUPFAM" id="SSF52540">
    <property type="entry name" value="P-loop containing nucleoside triphosphate hydrolases"/>
    <property type="match status" value="1"/>
</dbReference>
<protein>
    <recommendedName>
        <fullName evidence="3">Helicase ATP-binding domain-containing protein</fullName>
    </recommendedName>
</protein>
<feature type="region of interest" description="Disordered" evidence="2">
    <location>
        <begin position="1"/>
        <end position="86"/>
    </location>
</feature>
<comment type="caution">
    <text evidence="4">The sequence shown here is derived from an EMBL/GenBank/DDBJ whole genome shotgun (WGS) entry which is preliminary data.</text>
</comment>
<feature type="compositionally biased region" description="Acidic residues" evidence="2">
    <location>
        <begin position="887"/>
        <end position="896"/>
    </location>
</feature>
<evidence type="ECO:0000259" key="3">
    <source>
        <dbReference type="PROSITE" id="PS51192"/>
    </source>
</evidence>
<dbReference type="InterPro" id="IPR011545">
    <property type="entry name" value="DEAD/DEAH_box_helicase_dom"/>
</dbReference>
<dbReference type="PROSITE" id="PS51192">
    <property type="entry name" value="HELICASE_ATP_BIND_1"/>
    <property type="match status" value="1"/>
</dbReference>
<dbReference type="GO" id="GO:0043138">
    <property type="term" value="F:3'-5' DNA helicase activity"/>
    <property type="evidence" value="ECO:0007669"/>
    <property type="project" value="TreeGrafter"/>
</dbReference>
<evidence type="ECO:0000313" key="5">
    <source>
        <dbReference type="Proteomes" id="UP000054821"/>
    </source>
</evidence>
<dbReference type="GeneID" id="29989859"/>
<dbReference type="GO" id="GO:0000724">
    <property type="term" value="P:double-strand break repair via homologous recombination"/>
    <property type="evidence" value="ECO:0007669"/>
    <property type="project" value="TreeGrafter"/>
</dbReference>
<feature type="region of interest" description="Disordered" evidence="2">
    <location>
        <begin position="877"/>
        <end position="896"/>
    </location>
</feature>
<keyword evidence="5" id="KW-1185">Reference proteome</keyword>
<gene>
    <name evidence="4" type="ORF">TGAM01_v211118</name>
</gene>
<dbReference type="Pfam" id="PF00270">
    <property type="entry name" value="DEAD"/>
    <property type="match status" value="1"/>
</dbReference>
<dbReference type="STRING" id="398673.A0A2P4Z6U7"/>
<feature type="compositionally biased region" description="Polar residues" evidence="2">
    <location>
        <begin position="75"/>
        <end position="85"/>
    </location>
</feature>
<dbReference type="InterPro" id="IPR027417">
    <property type="entry name" value="P-loop_NTPase"/>
</dbReference>
<organism evidence="4 5">
    <name type="scientific">Trichoderma gamsii</name>
    <dbReference type="NCBI Taxonomy" id="398673"/>
    <lineage>
        <taxon>Eukaryota</taxon>
        <taxon>Fungi</taxon>
        <taxon>Dikarya</taxon>
        <taxon>Ascomycota</taxon>
        <taxon>Pezizomycotina</taxon>
        <taxon>Sordariomycetes</taxon>
        <taxon>Hypocreomycetidae</taxon>
        <taxon>Hypocreales</taxon>
        <taxon>Hypocreaceae</taxon>
        <taxon>Trichoderma</taxon>
    </lineage>
</organism>
<feature type="domain" description="Helicase ATP-binding" evidence="3">
    <location>
        <begin position="1014"/>
        <end position="1150"/>
    </location>
</feature>
<dbReference type="GO" id="GO:0003676">
    <property type="term" value="F:nucleic acid binding"/>
    <property type="evidence" value="ECO:0007669"/>
    <property type="project" value="InterPro"/>
</dbReference>
<dbReference type="Proteomes" id="UP000054821">
    <property type="component" value="Unassembled WGS sequence"/>
</dbReference>
<dbReference type="GO" id="GO:0005694">
    <property type="term" value="C:chromosome"/>
    <property type="evidence" value="ECO:0007669"/>
    <property type="project" value="TreeGrafter"/>
</dbReference>
<dbReference type="RefSeq" id="XP_024404261.1">
    <property type="nucleotide sequence ID" value="XM_024550992.1"/>
</dbReference>
<dbReference type="Gene3D" id="3.40.50.300">
    <property type="entry name" value="P-loop containing nucleotide triphosphate hydrolases"/>
    <property type="match status" value="1"/>
</dbReference>
<accession>A0A2P4Z6U7</accession>
<sequence length="1150" mass="129010">MAASVSKILSRGEGNRQNITLEEQAGSDEAASVSQSPPALEEQARFDPKASDATPATAGRMRTIRSPSPAHDYNTKQSPVRNNSGAMDPFTHLPVFQLVVCKECKYACLSQHVPRHLRTIHQQLTHWRRQEIAALVQQIPDILAAAADLDRLYRPTEAIPAIPSLGEPCSTGIACREDGCVFVCTHRATILRHYRAVSQPAVAYERPLPATVQRRQRQLLVRGPGLPILRILHILHIRRIPTSVVSYDNRPVLPQADMPVPSEDLLFLKQYNSQAALFKARTAKTITEGSSYEPNPWLERTGWVAHLRGLDHQKLQSAVSLEPGDGWYRADHRTMLEEVWASLSRIIQAAHRTATSEVAGISTLFELRRRDHVHKARVPFSSRLEPQTKARYLNVWKRIVGYLFRTQTWYEDDCGAYELSPPQEEAYNDLEEFLEETLQAYEPPLAKATLEVIDHKCLRLFISLLDHELPNSPYESVVLSALSVMGLRAVGDAVPWRRPHEYTGILSAAINISRLLALQQSYEECRQVLDAGTPEEREIAPGPFDSVRSKVLRYLTVTSATTKPSPIDWIFEVREYGMAISKTTSLVADVQWNGEQVLPHPGATPYDAPASSGRRGRGEWWCRRREGKGEEEERQGAGEAVEAVRNPAPIPIPIPIPTPDLSALEDHAGNASMDYTFLTDSRNKGLLDGQSGWVLSRILKDPELRTEWLHGTDLRPQAVNRYGKLVEQFRTKLLLLMHLTGGQPARSTEILSIRYCNTSYGGPMNVFLWKGLVCFATSYHKGYRSKQRLKIVHRYLPDEVGVELVRYLWLVLPFWQNTLAIGGPEELWTGDKMGRLFGDASVRLMGAKINVHDYRHIVIAIGRKYLHGIFKDSYDSRDPAAGRDGNNDDDDDSDDDGLAAVMAHQAAHSVLTDGITYGRTSQQFGLGTALQQEQFWQASVRWHRFLAFKSSQPGSSMAQRQQLSQGALPYETVRQSLRVLRLQHLGRVNLEASLQQMLRKDSASFRGQQEAVLQAVVRGRTPILQIAGTGEGKSLSFLLPAYCAYDGVTVVVVPLLALQGDLKRRCDELQIDSHIWSHSRAKTSKIVFVTPESMAAEDFHSFVTGLIVRQQLDRIVVDECHMVLGASFRFRREFLSSNPPVVGVQQPIAY</sequence>
<dbReference type="GO" id="GO:0009378">
    <property type="term" value="F:four-way junction helicase activity"/>
    <property type="evidence" value="ECO:0007669"/>
    <property type="project" value="TreeGrafter"/>
</dbReference>
<evidence type="ECO:0000256" key="1">
    <source>
        <dbReference type="ARBA" id="ARBA00005446"/>
    </source>
</evidence>